<dbReference type="PANTHER" id="PTHR47338:SF3">
    <property type="entry name" value="C6 FINGER DOMAIN TRANSCRIPTION FACTOR DBAA-RELATED"/>
    <property type="match status" value="1"/>
</dbReference>
<keyword evidence="4" id="KW-0804">Transcription</keyword>
<comment type="subcellular location">
    <subcellularLocation>
        <location evidence="1">Nucleus</location>
    </subcellularLocation>
</comment>
<dbReference type="PANTHER" id="PTHR47338">
    <property type="entry name" value="ZN(II)2CYS6 TRANSCRIPTION FACTOR (EUROFUNG)-RELATED"/>
    <property type="match status" value="1"/>
</dbReference>
<evidence type="ECO:0000256" key="3">
    <source>
        <dbReference type="ARBA" id="ARBA00023015"/>
    </source>
</evidence>
<reference evidence="7" key="1">
    <citation type="journal article" date="2016" name="Genome Announc.">
        <title>Draft genome sequences of fungus Aspergillus calidoustus.</title>
        <authorList>
            <person name="Horn F."/>
            <person name="Linde J."/>
            <person name="Mattern D.J."/>
            <person name="Walther G."/>
            <person name="Guthke R."/>
            <person name="Scherlach K."/>
            <person name="Martin K."/>
            <person name="Brakhage A.A."/>
            <person name="Petzke L."/>
            <person name="Valiante V."/>
        </authorList>
    </citation>
    <scope>NUCLEOTIDE SEQUENCE [LARGE SCALE GENOMIC DNA]</scope>
    <source>
        <strain evidence="7">SF006504</strain>
    </source>
</reference>
<keyword evidence="2" id="KW-0479">Metal-binding</keyword>
<dbReference type="GO" id="GO:0005634">
    <property type="term" value="C:nucleus"/>
    <property type="evidence" value="ECO:0007669"/>
    <property type="project" value="UniProtKB-SubCell"/>
</dbReference>
<proteinExistence type="predicted"/>
<evidence type="ECO:0000256" key="4">
    <source>
        <dbReference type="ARBA" id="ARBA00023163"/>
    </source>
</evidence>
<accession>A0A0U5HC91</accession>
<dbReference type="GO" id="GO:0046872">
    <property type="term" value="F:metal ion binding"/>
    <property type="evidence" value="ECO:0007669"/>
    <property type="project" value="UniProtKB-KW"/>
</dbReference>
<dbReference type="CDD" id="cd12148">
    <property type="entry name" value="fungal_TF_MHR"/>
    <property type="match status" value="1"/>
</dbReference>
<evidence type="ECO:0000256" key="1">
    <source>
        <dbReference type="ARBA" id="ARBA00004123"/>
    </source>
</evidence>
<dbReference type="STRING" id="454130.A0A0U5HC91"/>
<dbReference type="GO" id="GO:0000981">
    <property type="term" value="F:DNA-binding transcription factor activity, RNA polymerase II-specific"/>
    <property type="evidence" value="ECO:0007669"/>
    <property type="project" value="InterPro"/>
</dbReference>
<evidence type="ECO:0008006" key="8">
    <source>
        <dbReference type="Google" id="ProtNLM"/>
    </source>
</evidence>
<evidence type="ECO:0000256" key="5">
    <source>
        <dbReference type="ARBA" id="ARBA00023242"/>
    </source>
</evidence>
<keyword evidence="7" id="KW-1185">Reference proteome</keyword>
<dbReference type="AlphaFoldDB" id="A0A0U5HC91"/>
<sequence length="245" mass="27838">MAYSLDRFISFHTGLPFTLNEQLIATRLPVPEEEFQTGHPAVTQYLPEVMSRGNTDNVLPTSSFSECIVLATIYGRALAHRQQVAVEQISVSGDMAVFEGFWSRHQWLHDMLNYRIQLLSMSPQVDPMPMFARIVAQTLVLFLQSVLESITWKTGDHLLGIIEFERLCVMAAHEVVNLVKFQRQLGYFKVHPLTPIPLMMCTEFFAGHSYLDAGFDSMLQDVLAYPQDLDRVKNAAQSPRDPIYA</sequence>
<keyword evidence="5" id="KW-0539">Nucleus</keyword>
<dbReference type="OrthoDB" id="3037908at2759"/>
<protein>
    <recommendedName>
        <fullName evidence="8">Transcription factor domain-containing protein</fullName>
    </recommendedName>
</protein>
<dbReference type="EMBL" id="CDMC01000033">
    <property type="protein sequence ID" value="CEL11860.1"/>
    <property type="molecule type" value="Genomic_DNA"/>
</dbReference>
<organism evidence="6 7">
    <name type="scientific">Aspergillus calidoustus</name>
    <dbReference type="NCBI Taxonomy" id="454130"/>
    <lineage>
        <taxon>Eukaryota</taxon>
        <taxon>Fungi</taxon>
        <taxon>Dikarya</taxon>
        <taxon>Ascomycota</taxon>
        <taxon>Pezizomycotina</taxon>
        <taxon>Eurotiomycetes</taxon>
        <taxon>Eurotiomycetidae</taxon>
        <taxon>Eurotiales</taxon>
        <taxon>Aspergillaceae</taxon>
        <taxon>Aspergillus</taxon>
        <taxon>Aspergillus subgen. Nidulantes</taxon>
    </lineage>
</organism>
<evidence type="ECO:0000313" key="7">
    <source>
        <dbReference type="Proteomes" id="UP000054771"/>
    </source>
</evidence>
<keyword evidence="3" id="KW-0805">Transcription regulation</keyword>
<gene>
    <name evidence="6" type="ORF">ASPCAL14955</name>
</gene>
<dbReference type="InterPro" id="IPR050815">
    <property type="entry name" value="TF_fung"/>
</dbReference>
<evidence type="ECO:0000256" key="2">
    <source>
        <dbReference type="ARBA" id="ARBA00022723"/>
    </source>
</evidence>
<name>A0A0U5HC91_ASPCI</name>
<dbReference type="Proteomes" id="UP000054771">
    <property type="component" value="Unassembled WGS sequence"/>
</dbReference>
<evidence type="ECO:0000313" key="6">
    <source>
        <dbReference type="EMBL" id="CEL11860.1"/>
    </source>
</evidence>